<dbReference type="Proteomes" id="UP000053577">
    <property type="component" value="Unassembled WGS sequence"/>
</dbReference>
<dbReference type="PANTHER" id="PTHR37293">
    <property type="entry name" value="PHAGE REPLICATION PROTEIN-RELATED"/>
    <property type="match status" value="1"/>
</dbReference>
<protein>
    <submittedName>
        <fullName evidence="3">Damage-indicible protein DnaD</fullName>
    </submittedName>
</protein>
<gene>
    <name evidence="3" type="ORF">DA01_01375</name>
</gene>
<dbReference type="PATRIC" id="fig|61435.5.peg.280"/>
<dbReference type="OrthoDB" id="9770238at2"/>
<dbReference type="EMBL" id="JGYD01000010">
    <property type="protein sequence ID" value="KSV18652.1"/>
    <property type="molecule type" value="Genomic_DNA"/>
</dbReference>
<dbReference type="InterPro" id="IPR053162">
    <property type="entry name" value="DnaD"/>
</dbReference>
<dbReference type="Gene3D" id="1.10.10.630">
    <property type="entry name" value="DnaD domain-like"/>
    <property type="match status" value="1"/>
</dbReference>
<evidence type="ECO:0000256" key="1">
    <source>
        <dbReference type="ARBA" id="ARBA00093462"/>
    </source>
</evidence>
<name>A0A0V8M4C5_9CHLR</name>
<dbReference type="RefSeq" id="WP_058292147.1">
    <property type="nucleotide sequence ID" value="NZ_JGYD01000010.1"/>
</dbReference>
<accession>A0A0V8M4C5</accession>
<evidence type="ECO:0000259" key="2">
    <source>
        <dbReference type="Pfam" id="PF07261"/>
    </source>
</evidence>
<dbReference type="InterPro" id="IPR034829">
    <property type="entry name" value="DnaD-like_sf"/>
</dbReference>
<dbReference type="PANTHER" id="PTHR37293:SF5">
    <property type="entry name" value="DNA REPLICATION PROTEIN"/>
    <property type="match status" value="1"/>
</dbReference>
<dbReference type="InterPro" id="IPR006343">
    <property type="entry name" value="DnaB/C_C"/>
</dbReference>
<dbReference type="SUPFAM" id="SSF158499">
    <property type="entry name" value="DnaD domain-like"/>
    <property type="match status" value="1"/>
</dbReference>
<feature type="domain" description="DnaB/C C-terminal" evidence="2">
    <location>
        <begin position="150"/>
        <end position="209"/>
    </location>
</feature>
<comment type="caution">
    <text evidence="3">The sequence shown here is derived from an EMBL/GenBank/DDBJ whole genome shotgun (WGS) entry which is preliminary data.</text>
</comment>
<proteinExistence type="inferred from homology"/>
<dbReference type="NCBIfam" id="TIGR01446">
    <property type="entry name" value="DnaD_dom"/>
    <property type="match status" value="1"/>
</dbReference>
<evidence type="ECO:0000313" key="3">
    <source>
        <dbReference type="EMBL" id="KSV18652.1"/>
    </source>
</evidence>
<dbReference type="AlphaFoldDB" id="A0A0V8M4C5"/>
<evidence type="ECO:0000313" key="4">
    <source>
        <dbReference type="Proteomes" id="UP000053577"/>
    </source>
</evidence>
<comment type="similarity">
    <text evidence="1">Belongs to the DnaB/DnaD family.</text>
</comment>
<sequence>MSNAPLFPARQEFTPVSRFFIHRVAPLIEDVAELKVSLAVFSLIQAKKGYPRYTTLAELAAEETLIKALGKTRDESLQSLDKALQMAVKRGTLLGLEVKSGKHTHQLYFVNIESEAAVVEKIKTGNLVLPGLKEASTEVISGQAEQPNIFKLYEQNIGMLTPMLADNLKEAEKLYPEEWIAEAIKEAVSLNKRNWRYIERILENWSSQGKSSGTHKGHTGETDKYKGQLFDHLVQR</sequence>
<reference evidence="3 4" key="1">
    <citation type="journal article" date="2015" name="Sci. Rep.">
        <title>A comparative genomics and reductive dehalogenase gene transcription study of two chloroethene-respiring bacteria, Dehalococcoides mccartyi strains MB and 11a.</title>
        <authorList>
            <person name="Low A."/>
            <person name="Shen Z."/>
            <person name="Cheng D."/>
            <person name="Rogers M.J."/>
            <person name="Lee P.K."/>
            <person name="He J."/>
        </authorList>
    </citation>
    <scope>NUCLEOTIDE SEQUENCE [LARGE SCALE GENOMIC DNA]</scope>
    <source>
        <strain evidence="3 4">MB</strain>
    </source>
</reference>
<dbReference type="Pfam" id="PF07261">
    <property type="entry name" value="DnaB_2"/>
    <property type="match status" value="1"/>
</dbReference>
<organism evidence="3 4">
    <name type="scientific">Dehalococcoides mccartyi</name>
    <dbReference type="NCBI Taxonomy" id="61435"/>
    <lineage>
        <taxon>Bacteria</taxon>
        <taxon>Bacillati</taxon>
        <taxon>Chloroflexota</taxon>
        <taxon>Dehalococcoidia</taxon>
        <taxon>Dehalococcoidales</taxon>
        <taxon>Dehalococcoidaceae</taxon>
        <taxon>Dehalococcoides</taxon>
    </lineage>
</organism>